<dbReference type="Proteomes" id="UP000233100">
    <property type="component" value="Chromosome 19"/>
</dbReference>
<evidence type="ECO:0000313" key="1">
    <source>
        <dbReference type="EMBL" id="BAE87233.1"/>
    </source>
</evidence>
<protein>
    <submittedName>
        <fullName evidence="2">COPI coat complex subunit epsilon</fullName>
    </submittedName>
    <submittedName>
        <fullName evidence="1">Macaca fascicularis brain cDNA clone: QbsB-10587, similar to human coatomer protein complex, subunit epsilon (COPE),transcript variant 1, mRNA, RefSeq: NM_007263.3</fullName>
    </submittedName>
</protein>
<accession>A0A2K5WQ10</accession>
<reference evidence="2" key="3">
    <citation type="submission" date="2025-05" db="UniProtKB">
        <authorList>
            <consortium name="Ensembl"/>
        </authorList>
    </citation>
    <scope>IDENTIFICATION</scope>
</reference>
<evidence type="ECO:0000313" key="3">
    <source>
        <dbReference type="Proteomes" id="UP000233100"/>
    </source>
</evidence>
<keyword evidence="3" id="KW-1185">Reference proteome</keyword>
<accession>I7GKC8</accession>
<reference evidence="2 3" key="2">
    <citation type="submission" date="2013-03" db="EMBL/GenBank/DDBJ databases">
        <authorList>
            <person name="Warren W."/>
            <person name="Wilson R.K."/>
        </authorList>
    </citation>
    <scope>NUCLEOTIDE SEQUENCE</scope>
</reference>
<dbReference type="VEuPathDB" id="HostDB:ENSMFAG00000038870"/>
<proteinExistence type="evidence at transcript level"/>
<dbReference type="AlphaFoldDB" id="I7GKC8"/>
<evidence type="ECO:0000313" key="2">
    <source>
        <dbReference type="Ensembl" id="ENSMFAP00000039269.2"/>
    </source>
</evidence>
<organism evidence="1">
    <name type="scientific">Macaca fascicularis</name>
    <name type="common">Crab-eating macaque</name>
    <name type="synonym">Cynomolgus monkey</name>
    <dbReference type="NCBI Taxonomy" id="9541"/>
    <lineage>
        <taxon>Eukaryota</taxon>
        <taxon>Metazoa</taxon>
        <taxon>Chordata</taxon>
        <taxon>Craniata</taxon>
        <taxon>Vertebrata</taxon>
        <taxon>Euteleostomi</taxon>
        <taxon>Mammalia</taxon>
        <taxon>Eutheria</taxon>
        <taxon>Euarchontoglires</taxon>
        <taxon>Primates</taxon>
        <taxon>Haplorrhini</taxon>
        <taxon>Catarrhini</taxon>
        <taxon>Cercopithecidae</taxon>
        <taxon>Cercopithecinae</taxon>
        <taxon>Macaca</taxon>
    </lineage>
</organism>
<dbReference type="GeneTree" id="ENSGT00390000003478"/>
<dbReference type="EMBL" id="AB170170">
    <property type="protein sequence ID" value="BAE87233.1"/>
    <property type="molecule type" value="mRNA"/>
</dbReference>
<dbReference type="Ensembl" id="ENSMFAT00000013531.2">
    <property type="protein sequence ID" value="ENSMFAP00000039269.2"/>
    <property type="gene ID" value="ENSMFAG00000038870.2"/>
</dbReference>
<dbReference type="Bgee" id="ENSMFAG00000038870">
    <property type="expression patterns" value="Expressed in pituitary gland and 13 other cell types or tissues"/>
</dbReference>
<reference evidence="1" key="1">
    <citation type="journal article" date="2007" name="PLoS Biol.">
        <title>Rate of evolution in brain-expressed genes in humans and other primates.</title>
        <authorList>
            <person name="Wang H.-Y."/>
            <person name="Chien H.-C."/>
            <person name="Osada N."/>
            <person name="Hashimoto K."/>
            <person name="Sugano S."/>
            <person name="Gojobori T."/>
            <person name="Chou C.-K."/>
            <person name="Tsai S.-F."/>
            <person name="Wu C.-I."/>
            <person name="Shen C.-K.J."/>
        </authorList>
    </citation>
    <scope>NUCLEOTIDE SEQUENCE</scope>
</reference>
<name>I7GKC8_MACFA</name>
<gene>
    <name evidence="2" type="primary">COPE</name>
</gene>
<sequence>MPPSPSSPPPGSAWPRAVRSCRMPTTSSRRWLVLQYAPSA</sequence>